<dbReference type="EMBL" id="CAUYUJ010017147">
    <property type="protein sequence ID" value="CAK0872198.1"/>
    <property type="molecule type" value="Genomic_DNA"/>
</dbReference>
<dbReference type="Proteomes" id="UP001189429">
    <property type="component" value="Unassembled WGS sequence"/>
</dbReference>
<protein>
    <recommendedName>
        <fullName evidence="1">SET domain-containing protein</fullName>
    </recommendedName>
</protein>
<sequence length="338" mass="36733">MAPGQRAPVRRAAAALPRRGWSRRAGCVLAAAASGCLLRSPEALPFSHVWRTGSDGALGVFATERIGRGQVVERCYCLPVRANNMVGQWLRPWLFDRGRGPGEPMLFPLGFGCLYNEVPTEGDVANLRWEYQEIPDAHGVPRPYLVLIAFAIIAAGQELCVKRQRTGDHNSLRDIISSSLRFMDADAGSTVPSKLYDEFFVPSTGGGPYSMDPPSGVKISSSPLHGNGVFATRSFKKGETVEVVPSLMISTSRQVGQTFRDYEFAGPHPTVSRVALGHGSVYNHREEPNVLKCAVGAASDTLGPVPAVCQRYYAARDIDAGEELCIFYGKGWFQRCVG</sequence>
<comment type="caution">
    <text evidence="2">The sequence shown here is derived from an EMBL/GenBank/DDBJ whole genome shotgun (WGS) entry which is preliminary data.</text>
</comment>
<dbReference type="InterPro" id="IPR001214">
    <property type="entry name" value="SET_dom"/>
</dbReference>
<dbReference type="InterPro" id="IPR046341">
    <property type="entry name" value="SET_dom_sf"/>
</dbReference>
<reference evidence="2" key="1">
    <citation type="submission" date="2023-10" db="EMBL/GenBank/DDBJ databases">
        <authorList>
            <person name="Chen Y."/>
            <person name="Shah S."/>
            <person name="Dougan E. K."/>
            <person name="Thang M."/>
            <person name="Chan C."/>
        </authorList>
    </citation>
    <scope>NUCLEOTIDE SEQUENCE [LARGE SCALE GENOMIC DNA]</scope>
</reference>
<gene>
    <name evidence="2" type="ORF">PCOR1329_LOCUS57740</name>
</gene>
<dbReference type="Pfam" id="PF00856">
    <property type="entry name" value="SET"/>
    <property type="match status" value="1"/>
</dbReference>
<evidence type="ECO:0000259" key="1">
    <source>
        <dbReference type="PROSITE" id="PS50280"/>
    </source>
</evidence>
<feature type="domain" description="SET" evidence="1">
    <location>
        <begin position="215"/>
        <end position="329"/>
    </location>
</feature>
<dbReference type="SMART" id="SM00317">
    <property type="entry name" value="SET"/>
    <property type="match status" value="1"/>
</dbReference>
<proteinExistence type="predicted"/>
<dbReference type="SUPFAM" id="SSF82199">
    <property type="entry name" value="SET domain"/>
    <property type="match status" value="1"/>
</dbReference>
<name>A0ABN9VG71_9DINO</name>
<organism evidence="2 3">
    <name type="scientific">Prorocentrum cordatum</name>
    <dbReference type="NCBI Taxonomy" id="2364126"/>
    <lineage>
        <taxon>Eukaryota</taxon>
        <taxon>Sar</taxon>
        <taxon>Alveolata</taxon>
        <taxon>Dinophyceae</taxon>
        <taxon>Prorocentrales</taxon>
        <taxon>Prorocentraceae</taxon>
        <taxon>Prorocentrum</taxon>
    </lineage>
</organism>
<evidence type="ECO:0000313" key="3">
    <source>
        <dbReference type="Proteomes" id="UP001189429"/>
    </source>
</evidence>
<dbReference type="PROSITE" id="PS50280">
    <property type="entry name" value="SET"/>
    <property type="match status" value="1"/>
</dbReference>
<evidence type="ECO:0000313" key="2">
    <source>
        <dbReference type="EMBL" id="CAK0872198.1"/>
    </source>
</evidence>
<accession>A0ABN9VG71</accession>
<keyword evidence="3" id="KW-1185">Reference proteome</keyword>
<dbReference type="Gene3D" id="2.170.270.10">
    <property type="entry name" value="SET domain"/>
    <property type="match status" value="2"/>
</dbReference>